<dbReference type="Proteomes" id="UP001472677">
    <property type="component" value="Unassembled WGS sequence"/>
</dbReference>
<evidence type="ECO:0000313" key="2">
    <source>
        <dbReference type="Proteomes" id="UP001472677"/>
    </source>
</evidence>
<gene>
    <name evidence="1" type="ORF">V6N12_069023</name>
</gene>
<dbReference type="EMBL" id="JBBPBM010000006">
    <property type="protein sequence ID" value="KAK8578677.1"/>
    <property type="molecule type" value="Genomic_DNA"/>
</dbReference>
<sequence>MVVESKGLDGDVAGVPGFIDKDVVIMQDDIILDRSGAIPLIQITDRVHDQNDHNMCNAFIIRLLRRSIGYKTLVSHTHALWQPIREL</sequence>
<evidence type="ECO:0000313" key="1">
    <source>
        <dbReference type="EMBL" id="KAK8578677.1"/>
    </source>
</evidence>
<proteinExistence type="predicted"/>
<comment type="caution">
    <text evidence="1">The sequence shown here is derived from an EMBL/GenBank/DDBJ whole genome shotgun (WGS) entry which is preliminary data.</text>
</comment>
<reference evidence="1 2" key="1">
    <citation type="journal article" date="2024" name="G3 (Bethesda)">
        <title>Genome assembly of Hibiscus sabdariffa L. provides insights into metabolisms of medicinal natural products.</title>
        <authorList>
            <person name="Kim T."/>
        </authorList>
    </citation>
    <scope>NUCLEOTIDE SEQUENCE [LARGE SCALE GENOMIC DNA]</scope>
    <source>
        <strain evidence="1">TK-2024</strain>
        <tissue evidence="1">Old leaves</tissue>
    </source>
</reference>
<name>A0ABR2FCS1_9ROSI</name>
<keyword evidence="2" id="KW-1185">Reference proteome</keyword>
<accession>A0ABR2FCS1</accession>
<organism evidence="1 2">
    <name type="scientific">Hibiscus sabdariffa</name>
    <name type="common">roselle</name>
    <dbReference type="NCBI Taxonomy" id="183260"/>
    <lineage>
        <taxon>Eukaryota</taxon>
        <taxon>Viridiplantae</taxon>
        <taxon>Streptophyta</taxon>
        <taxon>Embryophyta</taxon>
        <taxon>Tracheophyta</taxon>
        <taxon>Spermatophyta</taxon>
        <taxon>Magnoliopsida</taxon>
        <taxon>eudicotyledons</taxon>
        <taxon>Gunneridae</taxon>
        <taxon>Pentapetalae</taxon>
        <taxon>rosids</taxon>
        <taxon>malvids</taxon>
        <taxon>Malvales</taxon>
        <taxon>Malvaceae</taxon>
        <taxon>Malvoideae</taxon>
        <taxon>Hibiscus</taxon>
    </lineage>
</organism>
<protein>
    <submittedName>
        <fullName evidence="1">Uncharacterized protein</fullName>
    </submittedName>
</protein>